<evidence type="ECO:0000256" key="2">
    <source>
        <dbReference type="ARBA" id="ARBA00022771"/>
    </source>
</evidence>
<dbReference type="SMART" id="SM00184">
    <property type="entry name" value="RING"/>
    <property type="match status" value="1"/>
</dbReference>
<reference evidence="7 8" key="1">
    <citation type="submission" date="2024-10" db="EMBL/GenBank/DDBJ databases">
        <title>Updated reference genomes for cyclostephanoid diatoms.</title>
        <authorList>
            <person name="Roberts W.R."/>
            <person name="Alverson A.J."/>
        </authorList>
    </citation>
    <scope>NUCLEOTIDE SEQUENCE [LARGE SCALE GENOMIC DNA]</scope>
    <source>
        <strain evidence="7 8">AJA232-27</strain>
    </source>
</reference>
<feature type="compositionally biased region" description="Polar residues" evidence="5">
    <location>
        <begin position="288"/>
        <end position="297"/>
    </location>
</feature>
<feature type="region of interest" description="Disordered" evidence="5">
    <location>
        <begin position="259"/>
        <end position="300"/>
    </location>
</feature>
<dbReference type="PANTHER" id="PTHR46563">
    <property type="entry name" value="RING-TYPE DOMAIN-CONTAINING PROTEIN"/>
    <property type="match status" value="1"/>
</dbReference>
<gene>
    <name evidence="7" type="ORF">ACHAWU_000562</name>
</gene>
<evidence type="ECO:0000256" key="4">
    <source>
        <dbReference type="PROSITE-ProRule" id="PRU00175"/>
    </source>
</evidence>
<feature type="region of interest" description="Disordered" evidence="5">
    <location>
        <begin position="365"/>
        <end position="401"/>
    </location>
</feature>
<name>A0ABD3M7C0_9STRA</name>
<sequence length="855" mass="91108">MPLPPQLEQRRRQMEQLLAVSTHAAVASEAEELAVLDAAAAAVAAEDEGLERLRRILTSIHRGNNSNRNRSSSSSAQLNVYNGTTATLPSLGMDTIEYLAMDGVDASATDVAGGQNHGVAEETVREENGTINSTLSSSTLTAGGVSSDTYQDNSNASTLPIQEEITTSSATDEENSSSAQATTTTTTTTTTTATVTNNDITTDVASVATAPPSPRIGRPVRQAAMRGMERISAAIATHGMGEGATTTLRTTTLTTRLCARSTSSLGGRKKRKKKATIIPRPGTTPTTNDDGSTSPFPSSAEKVAASSPICCICMDEPSHEELSSIDACKHPFCFSCIEQWADQENTCPLCKARFHKIDRVNPITRKRKNMDGERGGKGEPLECNRDEERSSKRVRNRDQRSDVHSYSSLEGIFGALEANGTWPTHIAQLLFSGLGASSLGASSLVNDLSGGLGHSSLPAGNGLRATRRFMTAASTTHGHSYQSHAAAATGNDMVDLAHWYEPTGARRDDGASSFPGRSTFGHGRGQYHREGMRSSPATSPSNSTTTTTRTRGGIVDLGARGIAHPSSPAWRHSFPTGRGASTFSATATSTAATPPTHRNPFTSFETPSPWSASASVSVTLGPGGFEGESSSTRTTAYQHSTAPAAWATDTWGNNPFLTGEEEEEMLSTMSALSPSSYICRLHRELELGNGMHSQRQDRLGRQYQVNSSRRPSSSADVTSSTTSGSTPLSMYFDRLRRESERDSQWQDRLRRQYQANAFGRGTTTAHPCPAAASAAGANFTTATMEPNFTGNTFNSLSATNFGVGASSDFVHRNRNSNMNPWNNSSVYDGAGRTVLEIDDSDDDDVVEIIDVEALP</sequence>
<dbReference type="PROSITE" id="PS00518">
    <property type="entry name" value="ZF_RING_1"/>
    <property type="match status" value="1"/>
</dbReference>
<keyword evidence="1" id="KW-0479">Metal-binding</keyword>
<feature type="compositionally biased region" description="Low complexity" evidence="5">
    <location>
        <begin position="181"/>
        <end position="194"/>
    </location>
</feature>
<evidence type="ECO:0000256" key="1">
    <source>
        <dbReference type="ARBA" id="ARBA00022723"/>
    </source>
</evidence>
<organism evidence="7 8">
    <name type="scientific">Discostella pseudostelligera</name>
    <dbReference type="NCBI Taxonomy" id="259834"/>
    <lineage>
        <taxon>Eukaryota</taxon>
        <taxon>Sar</taxon>
        <taxon>Stramenopiles</taxon>
        <taxon>Ochrophyta</taxon>
        <taxon>Bacillariophyta</taxon>
        <taxon>Coscinodiscophyceae</taxon>
        <taxon>Thalassiosirophycidae</taxon>
        <taxon>Stephanodiscales</taxon>
        <taxon>Stephanodiscaceae</taxon>
        <taxon>Discostella</taxon>
    </lineage>
</organism>
<proteinExistence type="predicted"/>
<feature type="domain" description="RING-type" evidence="6">
    <location>
        <begin position="310"/>
        <end position="351"/>
    </location>
</feature>
<dbReference type="Proteomes" id="UP001530293">
    <property type="component" value="Unassembled WGS sequence"/>
</dbReference>
<dbReference type="InterPro" id="IPR013083">
    <property type="entry name" value="Znf_RING/FYVE/PHD"/>
</dbReference>
<feature type="compositionally biased region" description="Low complexity" evidence="5">
    <location>
        <begin position="133"/>
        <end position="147"/>
    </location>
</feature>
<dbReference type="SUPFAM" id="SSF57850">
    <property type="entry name" value="RING/U-box"/>
    <property type="match status" value="1"/>
</dbReference>
<dbReference type="InterPro" id="IPR017907">
    <property type="entry name" value="Znf_RING_CS"/>
</dbReference>
<keyword evidence="3" id="KW-0862">Zinc</keyword>
<feature type="compositionally biased region" description="Low complexity" evidence="5">
    <location>
        <begin position="276"/>
        <end position="287"/>
    </location>
</feature>
<dbReference type="CDD" id="cd16574">
    <property type="entry name" value="RING-HC_Topors"/>
    <property type="match status" value="1"/>
</dbReference>
<evidence type="ECO:0000256" key="5">
    <source>
        <dbReference type="SAM" id="MobiDB-lite"/>
    </source>
</evidence>
<dbReference type="PANTHER" id="PTHR46563:SF4">
    <property type="entry name" value="ASPARTYL_ASPARAGINYL BETA-HYDROXYLASE ISOFORM X1"/>
    <property type="match status" value="1"/>
</dbReference>
<dbReference type="Pfam" id="PF13639">
    <property type="entry name" value="zf-RING_2"/>
    <property type="match status" value="1"/>
</dbReference>
<feature type="compositionally biased region" description="Basic and acidic residues" evidence="5">
    <location>
        <begin position="369"/>
        <end position="401"/>
    </location>
</feature>
<evidence type="ECO:0000259" key="6">
    <source>
        <dbReference type="PROSITE" id="PS50089"/>
    </source>
</evidence>
<dbReference type="EMBL" id="JALLBG020000195">
    <property type="protein sequence ID" value="KAL3759939.1"/>
    <property type="molecule type" value="Genomic_DNA"/>
</dbReference>
<comment type="caution">
    <text evidence="7">The sequence shown here is derived from an EMBL/GenBank/DDBJ whole genome shotgun (WGS) entry which is preliminary data.</text>
</comment>
<evidence type="ECO:0000313" key="7">
    <source>
        <dbReference type="EMBL" id="KAL3759939.1"/>
    </source>
</evidence>
<feature type="region of interest" description="Disordered" evidence="5">
    <location>
        <begin position="505"/>
        <end position="553"/>
    </location>
</feature>
<feature type="compositionally biased region" description="Polar residues" evidence="5">
    <location>
        <begin position="148"/>
        <end position="180"/>
    </location>
</feature>
<protein>
    <recommendedName>
        <fullName evidence="6">RING-type domain-containing protein</fullName>
    </recommendedName>
</protein>
<evidence type="ECO:0000313" key="8">
    <source>
        <dbReference type="Proteomes" id="UP001530293"/>
    </source>
</evidence>
<dbReference type="InterPro" id="IPR058746">
    <property type="entry name" value="Znf_RING-type_Topors"/>
</dbReference>
<dbReference type="AlphaFoldDB" id="A0ABD3M7C0"/>
<keyword evidence="8" id="KW-1185">Reference proteome</keyword>
<feature type="compositionally biased region" description="Low complexity" evidence="5">
    <location>
        <begin position="533"/>
        <end position="551"/>
    </location>
</feature>
<feature type="region of interest" description="Disordered" evidence="5">
    <location>
        <begin position="690"/>
        <end position="731"/>
    </location>
</feature>
<dbReference type="Gene3D" id="3.30.40.10">
    <property type="entry name" value="Zinc/RING finger domain, C3HC4 (zinc finger)"/>
    <property type="match status" value="1"/>
</dbReference>
<dbReference type="InterPro" id="IPR001841">
    <property type="entry name" value="Znf_RING"/>
</dbReference>
<dbReference type="GO" id="GO:0008270">
    <property type="term" value="F:zinc ion binding"/>
    <property type="evidence" value="ECO:0007669"/>
    <property type="project" value="UniProtKB-KW"/>
</dbReference>
<feature type="region of interest" description="Disordered" evidence="5">
    <location>
        <begin position="126"/>
        <end position="194"/>
    </location>
</feature>
<feature type="compositionally biased region" description="Low complexity" evidence="5">
    <location>
        <begin position="707"/>
        <end position="729"/>
    </location>
</feature>
<dbReference type="PROSITE" id="PS50089">
    <property type="entry name" value="ZF_RING_2"/>
    <property type="match status" value="1"/>
</dbReference>
<accession>A0ABD3M7C0</accession>
<keyword evidence="2 4" id="KW-0863">Zinc-finger</keyword>
<evidence type="ECO:0000256" key="3">
    <source>
        <dbReference type="ARBA" id="ARBA00022833"/>
    </source>
</evidence>